<reference evidence="1 2" key="1">
    <citation type="submission" date="2016-08" db="EMBL/GenBank/DDBJ databases">
        <authorList>
            <person name="Seilhamer J.J."/>
        </authorList>
    </citation>
    <scope>NUCLEOTIDE SEQUENCE [LARGE SCALE GENOMIC DNA]</scope>
    <source>
        <strain evidence="1 2">A37T2</strain>
    </source>
</reference>
<gene>
    <name evidence="1" type="ORF">GA0116948_1372</name>
</gene>
<dbReference type="RefSeq" id="WP_089715793.1">
    <property type="nucleotide sequence ID" value="NZ_FMAR01000037.1"/>
</dbReference>
<evidence type="ECO:0008006" key="3">
    <source>
        <dbReference type="Google" id="ProtNLM"/>
    </source>
</evidence>
<dbReference type="Proteomes" id="UP000242818">
    <property type="component" value="Unassembled WGS sequence"/>
</dbReference>
<dbReference type="AlphaFoldDB" id="A0A1C4G983"/>
<sequence length="121" mass="14267">MNKFVQLLLAFSFIFISCEHQMPLKQGKSEIEEYLKDNYKGQFLIDSICKHFSRDLFNQQVGFKVWLRDNDNNRFGPIFFQKNKYQGGWITYGGTSVLTEYKKVYNGPKSQYDNGPTKQSR</sequence>
<organism evidence="1 2">
    <name type="scientific">Chitinophaga costaii</name>
    <dbReference type="NCBI Taxonomy" id="1335309"/>
    <lineage>
        <taxon>Bacteria</taxon>
        <taxon>Pseudomonadati</taxon>
        <taxon>Bacteroidota</taxon>
        <taxon>Chitinophagia</taxon>
        <taxon>Chitinophagales</taxon>
        <taxon>Chitinophagaceae</taxon>
        <taxon>Chitinophaga</taxon>
    </lineage>
</organism>
<keyword evidence="2" id="KW-1185">Reference proteome</keyword>
<evidence type="ECO:0000313" key="1">
    <source>
        <dbReference type="EMBL" id="SCC64778.1"/>
    </source>
</evidence>
<protein>
    <recommendedName>
        <fullName evidence="3">Lipoprotein</fullName>
    </recommendedName>
</protein>
<proteinExistence type="predicted"/>
<dbReference type="EMBL" id="FMAR01000037">
    <property type="protein sequence ID" value="SCC64778.1"/>
    <property type="molecule type" value="Genomic_DNA"/>
</dbReference>
<accession>A0A1C4G983</accession>
<name>A0A1C4G983_9BACT</name>
<dbReference type="PROSITE" id="PS51257">
    <property type="entry name" value="PROKAR_LIPOPROTEIN"/>
    <property type="match status" value="1"/>
</dbReference>
<dbReference type="STRING" id="1335309.GA0116948_1372"/>
<evidence type="ECO:0000313" key="2">
    <source>
        <dbReference type="Proteomes" id="UP000242818"/>
    </source>
</evidence>